<evidence type="ECO:0000256" key="19">
    <source>
        <dbReference type="PROSITE-ProRule" id="PRU00433"/>
    </source>
</evidence>
<comment type="function">
    <text evidence="16">Subunits I and II form the functional core of the enzyme complex. Electrons originating in cytochrome c are transferred via heme a and Cu(A) to the binuclear center formed by heme a3 and Cu(B).</text>
</comment>
<dbReference type="InterPro" id="IPR034236">
    <property type="entry name" value="CuRO_CcO_Caa3_II"/>
</dbReference>
<dbReference type="CDD" id="cd04213">
    <property type="entry name" value="CuRO_CcO_Caa3_II"/>
    <property type="match status" value="1"/>
</dbReference>
<evidence type="ECO:0000256" key="20">
    <source>
        <dbReference type="SAM" id="Phobius"/>
    </source>
</evidence>
<dbReference type="InterPro" id="IPR002429">
    <property type="entry name" value="CcO_II-like_C"/>
</dbReference>
<keyword evidence="12 20" id="KW-1133">Transmembrane helix</keyword>
<dbReference type="GO" id="GO:0042773">
    <property type="term" value="P:ATP synthesis coupled electron transport"/>
    <property type="evidence" value="ECO:0007669"/>
    <property type="project" value="TreeGrafter"/>
</dbReference>
<evidence type="ECO:0000256" key="15">
    <source>
        <dbReference type="ARBA" id="ARBA00023136"/>
    </source>
</evidence>
<evidence type="ECO:0000256" key="17">
    <source>
        <dbReference type="ARBA" id="ARBA00031399"/>
    </source>
</evidence>
<evidence type="ECO:0000259" key="23">
    <source>
        <dbReference type="PROSITE" id="PS51007"/>
    </source>
</evidence>
<evidence type="ECO:0000256" key="16">
    <source>
        <dbReference type="ARBA" id="ARBA00024688"/>
    </source>
</evidence>
<evidence type="ECO:0000256" key="12">
    <source>
        <dbReference type="ARBA" id="ARBA00022989"/>
    </source>
</evidence>
<dbReference type="SUPFAM" id="SSF49503">
    <property type="entry name" value="Cupredoxins"/>
    <property type="match status" value="1"/>
</dbReference>
<dbReference type="Gene3D" id="2.60.40.420">
    <property type="entry name" value="Cupredoxins - blue copper proteins"/>
    <property type="match status" value="1"/>
</dbReference>
<dbReference type="PROSITE" id="PS51007">
    <property type="entry name" value="CYTC"/>
    <property type="match status" value="1"/>
</dbReference>
<dbReference type="Proteomes" id="UP000596827">
    <property type="component" value="Unassembled WGS sequence"/>
</dbReference>
<feature type="signal peptide" evidence="21">
    <location>
        <begin position="1"/>
        <end position="20"/>
    </location>
</feature>
<keyword evidence="14" id="KW-0186">Copper</keyword>
<dbReference type="EC" id="7.1.1.9" evidence="4"/>
<keyword evidence="5" id="KW-0813">Transport</keyword>
<dbReference type="NCBIfam" id="TIGR02866">
    <property type="entry name" value="CoxB"/>
    <property type="match status" value="1"/>
</dbReference>
<evidence type="ECO:0000256" key="11">
    <source>
        <dbReference type="ARBA" id="ARBA00022982"/>
    </source>
</evidence>
<dbReference type="GO" id="GO:0004129">
    <property type="term" value="F:cytochrome-c oxidase activity"/>
    <property type="evidence" value="ECO:0007669"/>
    <property type="project" value="UniProtKB-EC"/>
</dbReference>
<evidence type="ECO:0000313" key="24">
    <source>
        <dbReference type="EMBL" id="MBC5764691.1"/>
    </source>
</evidence>
<dbReference type="PROSITE" id="PS00078">
    <property type="entry name" value="COX2"/>
    <property type="match status" value="1"/>
</dbReference>
<keyword evidence="15 20" id="KW-0472">Membrane</keyword>
<keyword evidence="7" id="KW-0679">Respiratory chain</keyword>
<feature type="transmembrane region" description="Helical" evidence="20">
    <location>
        <begin position="96"/>
        <end position="116"/>
    </location>
</feature>
<reference evidence="24" key="1">
    <citation type="submission" date="2020-08" db="EMBL/GenBank/DDBJ databases">
        <title>Ramlibacter sp. GTP1 16S ribosomal RNA gene genome sequencing and assembly.</title>
        <authorList>
            <person name="Kang M."/>
        </authorList>
    </citation>
    <scope>NUCLEOTIDE SEQUENCE</scope>
    <source>
        <strain evidence="24">GTP1</strain>
    </source>
</reference>
<comment type="caution">
    <text evidence="24">The sequence shown here is derived from an EMBL/GenBank/DDBJ whole genome shotgun (WGS) entry which is preliminary data.</text>
</comment>
<evidence type="ECO:0000256" key="18">
    <source>
        <dbReference type="ARBA" id="ARBA00047816"/>
    </source>
</evidence>
<dbReference type="InterPro" id="IPR009056">
    <property type="entry name" value="Cyt_c-like_dom"/>
</dbReference>
<evidence type="ECO:0000256" key="10">
    <source>
        <dbReference type="ARBA" id="ARBA00022967"/>
    </source>
</evidence>
<evidence type="ECO:0000256" key="14">
    <source>
        <dbReference type="ARBA" id="ARBA00023008"/>
    </source>
</evidence>
<dbReference type="InterPro" id="IPR045187">
    <property type="entry name" value="CcO_II"/>
</dbReference>
<keyword evidence="13 19" id="KW-0408">Iron</keyword>
<dbReference type="GO" id="GO:0042597">
    <property type="term" value="C:periplasmic space"/>
    <property type="evidence" value="ECO:0007669"/>
    <property type="project" value="UniProtKB-SubCell"/>
</dbReference>
<feature type="domain" description="Cytochrome c" evidence="23">
    <location>
        <begin position="254"/>
        <end position="345"/>
    </location>
</feature>
<dbReference type="PANTHER" id="PTHR22888">
    <property type="entry name" value="CYTOCHROME C OXIDASE, SUBUNIT II"/>
    <property type="match status" value="1"/>
</dbReference>
<accession>A0A923S1V9</accession>
<evidence type="ECO:0000256" key="8">
    <source>
        <dbReference type="ARBA" id="ARBA00022692"/>
    </source>
</evidence>
<dbReference type="EMBL" id="JACORU010000003">
    <property type="protein sequence ID" value="MBC5764691.1"/>
    <property type="molecule type" value="Genomic_DNA"/>
</dbReference>
<sequence>MKRLVLLALVAVVTCGAALAATPTPNAPHSITAPLGPQAAHILELWNVFVVMCTVVFGLILAALLFVLWRRPRAAAGDAADVSSVNEPEPKLRRNVATATVVSAALLIVLIVASFFTDRALARLPLKDAVHIEVVSHQWWWSATYKDGEPYQQLETANEIHVPVGRPVILRLKSADVIHSLWIPNLGAKKDLLPGRTAILQFRADAPGVYRGQCTEFCGYQHALMGLVVVAEPPEQFEQWKQGGLEPAPEPTDATAQRGKQLFQSVSCAMCHTVSGTLAQGRQAPDLSKVASRMTLAAGTLKNTPENLASWIADPQKHKPGTNMPATPLSKADLDAIVAYLGTLK</sequence>
<evidence type="ECO:0000256" key="5">
    <source>
        <dbReference type="ARBA" id="ARBA00022448"/>
    </source>
</evidence>
<dbReference type="PANTHER" id="PTHR22888:SF9">
    <property type="entry name" value="CYTOCHROME C OXIDASE SUBUNIT 2"/>
    <property type="match status" value="1"/>
</dbReference>
<evidence type="ECO:0000256" key="2">
    <source>
        <dbReference type="ARBA" id="ARBA00004418"/>
    </source>
</evidence>
<dbReference type="Pfam" id="PF00116">
    <property type="entry name" value="COX2"/>
    <property type="match status" value="1"/>
</dbReference>
<keyword evidence="11" id="KW-0249">Electron transport</keyword>
<evidence type="ECO:0000313" key="25">
    <source>
        <dbReference type="Proteomes" id="UP000596827"/>
    </source>
</evidence>
<evidence type="ECO:0000256" key="3">
    <source>
        <dbReference type="ARBA" id="ARBA00007866"/>
    </source>
</evidence>
<keyword evidence="25" id="KW-1185">Reference proteome</keyword>
<keyword evidence="21" id="KW-0732">Signal</keyword>
<keyword evidence="9 19" id="KW-0479">Metal-binding</keyword>
<comment type="catalytic activity">
    <reaction evidence="18">
        <text>4 Fe(II)-[cytochrome c] + O2 + 8 H(+)(in) = 4 Fe(III)-[cytochrome c] + 2 H2O + 4 H(+)(out)</text>
        <dbReference type="Rhea" id="RHEA:11436"/>
        <dbReference type="Rhea" id="RHEA-COMP:10350"/>
        <dbReference type="Rhea" id="RHEA-COMP:14399"/>
        <dbReference type="ChEBI" id="CHEBI:15377"/>
        <dbReference type="ChEBI" id="CHEBI:15378"/>
        <dbReference type="ChEBI" id="CHEBI:15379"/>
        <dbReference type="ChEBI" id="CHEBI:29033"/>
        <dbReference type="ChEBI" id="CHEBI:29034"/>
        <dbReference type="EC" id="7.1.1.9"/>
    </reaction>
</comment>
<evidence type="ECO:0000256" key="4">
    <source>
        <dbReference type="ARBA" id="ARBA00012949"/>
    </source>
</evidence>
<evidence type="ECO:0000256" key="6">
    <source>
        <dbReference type="ARBA" id="ARBA00022617"/>
    </source>
</evidence>
<dbReference type="AlphaFoldDB" id="A0A923S1V9"/>
<evidence type="ECO:0000256" key="7">
    <source>
        <dbReference type="ARBA" id="ARBA00022660"/>
    </source>
</evidence>
<proteinExistence type="inferred from homology"/>
<dbReference type="GO" id="GO:0005507">
    <property type="term" value="F:copper ion binding"/>
    <property type="evidence" value="ECO:0007669"/>
    <property type="project" value="InterPro"/>
</dbReference>
<evidence type="ECO:0000259" key="22">
    <source>
        <dbReference type="PROSITE" id="PS50857"/>
    </source>
</evidence>
<dbReference type="InterPro" id="IPR008972">
    <property type="entry name" value="Cupredoxin"/>
</dbReference>
<dbReference type="InterPro" id="IPR036257">
    <property type="entry name" value="Cyt_c_oxidase_su2_TM_sf"/>
</dbReference>
<evidence type="ECO:0000256" key="21">
    <source>
        <dbReference type="SAM" id="SignalP"/>
    </source>
</evidence>
<dbReference type="GO" id="GO:0016020">
    <property type="term" value="C:membrane"/>
    <property type="evidence" value="ECO:0007669"/>
    <property type="project" value="UniProtKB-SubCell"/>
</dbReference>
<dbReference type="SUPFAM" id="SSF46626">
    <property type="entry name" value="Cytochrome c"/>
    <property type="match status" value="1"/>
</dbReference>
<name>A0A923S1V9_9BURK</name>
<dbReference type="RefSeq" id="WP_187081172.1">
    <property type="nucleotide sequence ID" value="NZ_JACORU010000003.1"/>
</dbReference>
<feature type="domain" description="Cytochrome oxidase subunit II copper A binding" evidence="22">
    <location>
        <begin position="127"/>
        <end position="243"/>
    </location>
</feature>
<dbReference type="InterPro" id="IPR001505">
    <property type="entry name" value="Copper_CuA"/>
</dbReference>
<keyword evidence="10" id="KW-1278">Translocase</keyword>
<keyword evidence="6 19" id="KW-0349">Heme</keyword>
<dbReference type="InterPro" id="IPR036909">
    <property type="entry name" value="Cyt_c-like_dom_sf"/>
</dbReference>
<dbReference type="Gene3D" id="1.10.287.90">
    <property type="match status" value="1"/>
</dbReference>
<evidence type="ECO:0000256" key="9">
    <source>
        <dbReference type="ARBA" id="ARBA00022723"/>
    </source>
</evidence>
<protein>
    <recommendedName>
        <fullName evidence="4">cytochrome-c oxidase</fullName>
        <ecNumber evidence="4">7.1.1.9</ecNumber>
    </recommendedName>
    <alternativeName>
        <fullName evidence="17">Cytochrome aa3 subunit 2</fullName>
    </alternativeName>
</protein>
<comment type="similarity">
    <text evidence="3">Belongs to the cytochrome c oxidase subunit 2 family.</text>
</comment>
<dbReference type="Pfam" id="PF00034">
    <property type="entry name" value="Cytochrom_C"/>
    <property type="match status" value="1"/>
</dbReference>
<feature type="transmembrane region" description="Helical" evidence="20">
    <location>
        <begin position="44"/>
        <end position="69"/>
    </location>
</feature>
<dbReference type="GO" id="GO:0016491">
    <property type="term" value="F:oxidoreductase activity"/>
    <property type="evidence" value="ECO:0007669"/>
    <property type="project" value="InterPro"/>
</dbReference>
<feature type="chain" id="PRO_5038077891" description="cytochrome-c oxidase" evidence="21">
    <location>
        <begin position="21"/>
        <end position="345"/>
    </location>
</feature>
<gene>
    <name evidence="24" type="primary">coxB</name>
    <name evidence="24" type="ORF">H8R02_09540</name>
</gene>
<evidence type="ECO:0000256" key="1">
    <source>
        <dbReference type="ARBA" id="ARBA00004141"/>
    </source>
</evidence>
<comment type="subcellular location">
    <subcellularLocation>
        <location evidence="1">Membrane</location>
        <topology evidence="1">Multi-pass membrane protein</topology>
    </subcellularLocation>
    <subcellularLocation>
        <location evidence="2">Periplasm</location>
    </subcellularLocation>
</comment>
<evidence type="ECO:0000256" key="13">
    <source>
        <dbReference type="ARBA" id="ARBA00023004"/>
    </source>
</evidence>
<dbReference type="GO" id="GO:0020037">
    <property type="term" value="F:heme binding"/>
    <property type="evidence" value="ECO:0007669"/>
    <property type="project" value="InterPro"/>
</dbReference>
<organism evidence="24 25">
    <name type="scientific">Ramlibacter albus</name>
    <dbReference type="NCBI Taxonomy" id="2079448"/>
    <lineage>
        <taxon>Bacteria</taxon>
        <taxon>Pseudomonadati</taxon>
        <taxon>Pseudomonadota</taxon>
        <taxon>Betaproteobacteria</taxon>
        <taxon>Burkholderiales</taxon>
        <taxon>Comamonadaceae</taxon>
        <taxon>Ramlibacter</taxon>
    </lineage>
</organism>
<dbReference type="PROSITE" id="PS50857">
    <property type="entry name" value="COX2_CUA"/>
    <property type="match status" value="1"/>
</dbReference>
<dbReference type="InterPro" id="IPR014222">
    <property type="entry name" value="Cyt_c_oxidase_su2"/>
</dbReference>
<keyword evidence="8 20" id="KW-0812">Transmembrane</keyword>